<sequence length="72" mass="7751">MHTLITRFGSKKALANALGITTEGVSNAFRRGNVPVTWVPKLKLQGLSQSELAALPLTDEGRAIVSAFTDRQ</sequence>
<dbReference type="Proteomes" id="UP000006087">
    <property type="component" value="Unassembled WGS sequence"/>
</dbReference>
<proteinExistence type="predicted"/>
<evidence type="ECO:0000313" key="2">
    <source>
        <dbReference type="Proteomes" id="UP000006087"/>
    </source>
</evidence>
<dbReference type="HOGENOM" id="CLU_2713352_0_0_6"/>
<dbReference type="GO" id="GO:0003677">
    <property type="term" value="F:DNA binding"/>
    <property type="evidence" value="ECO:0007669"/>
    <property type="project" value="InterPro"/>
</dbReference>
<protein>
    <submittedName>
        <fullName evidence="1">Uncharacterized protein</fullName>
    </submittedName>
</protein>
<comment type="caution">
    <text evidence="1">The sequence shown here is derived from an EMBL/GenBank/DDBJ whole genome shotgun (WGS) entry which is preliminary data.</text>
</comment>
<dbReference type="AlphaFoldDB" id="K1JCF8"/>
<name>K1JCF8_AERVE</name>
<organism evidence="1 2">
    <name type="scientific">Aeromonas veronii AMC34</name>
    <dbReference type="NCBI Taxonomy" id="1073383"/>
    <lineage>
        <taxon>Bacteria</taxon>
        <taxon>Pseudomonadati</taxon>
        <taxon>Pseudomonadota</taxon>
        <taxon>Gammaproteobacteria</taxon>
        <taxon>Aeromonadales</taxon>
        <taxon>Aeromonadaceae</taxon>
        <taxon>Aeromonas</taxon>
    </lineage>
</organism>
<reference evidence="1 2" key="1">
    <citation type="submission" date="2012-06" db="EMBL/GenBank/DDBJ databases">
        <title>The Genome Sequence of Aeromonas veronii AMC34.</title>
        <authorList>
            <consortium name="The Broad Institute Genome Sequencing Platform"/>
            <person name="Earl A."/>
            <person name="Ward D."/>
            <person name="Feldgarden M."/>
            <person name="Gevers D."/>
            <person name="Graf J."/>
            <person name="Tomasi A."/>
            <person name="Horneman A."/>
            <person name="Walker B."/>
            <person name="Young S.K."/>
            <person name="Zeng Q."/>
            <person name="Gargeya S."/>
            <person name="Fitzgerald M."/>
            <person name="Haas B."/>
            <person name="Abouelleil A."/>
            <person name="Alvarado L."/>
            <person name="Arachchi H.M."/>
            <person name="Berlin A.M."/>
            <person name="Chapman S.B."/>
            <person name="Goldberg J."/>
            <person name="Griggs A."/>
            <person name="Gujja S."/>
            <person name="Hansen M."/>
            <person name="Howarth C."/>
            <person name="Imamovic A."/>
            <person name="Larimer J."/>
            <person name="McCowan C."/>
            <person name="Montmayeur A."/>
            <person name="Murphy C."/>
            <person name="Neiman D."/>
            <person name="Pearson M."/>
            <person name="Priest M."/>
            <person name="Roberts A."/>
            <person name="Saif S."/>
            <person name="Shea T."/>
            <person name="Sisk P."/>
            <person name="Sykes S."/>
            <person name="Wortman J."/>
            <person name="Nusbaum C."/>
            <person name="Birren B."/>
        </authorList>
    </citation>
    <scope>NUCLEOTIDE SEQUENCE [LARGE SCALE GENOMIC DNA]</scope>
    <source>
        <strain evidence="1 2">AMC34</strain>
    </source>
</reference>
<dbReference type="InterPro" id="IPR010982">
    <property type="entry name" value="Lambda_DNA-bd_dom_sf"/>
</dbReference>
<evidence type="ECO:0000313" key="1">
    <source>
        <dbReference type="EMBL" id="EKB17214.1"/>
    </source>
</evidence>
<dbReference type="Gene3D" id="1.10.260.40">
    <property type="entry name" value="lambda repressor-like DNA-binding domains"/>
    <property type="match status" value="1"/>
</dbReference>
<dbReference type="EMBL" id="AGWU01000024">
    <property type="protein sequence ID" value="EKB17214.1"/>
    <property type="molecule type" value="Genomic_DNA"/>
</dbReference>
<accession>K1JCF8</accession>
<gene>
    <name evidence="1" type="ORF">HMPREF1168_03441</name>
</gene>